<keyword evidence="4" id="KW-1185">Reference proteome</keyword>
<dbReference type="Proteomes" id="UP001139521">
    <property type="component" value="Unassembled WGS sequence"/>
</dbReference>
<evidence type="ECO:0000313" key="3">
    <source>
        <dbReference type="EMBL" id="MCL6220220.1"/>
    </source>
</evidence>
<evidence type="ECO:0000313" key="4">
    <source>
        <dbReference type="Proteomes" id="UP001139521"/>
    </source>
</evidence>
<sequence>MKKACLIFIMMMTSLYFPLKMSAQENIPNFSYGIKAGLNLANINSSNFPLEEFTKNRLGFHGGLVFEYRFHQFFALGAEVLYSQQGVKSESDYIEIEPPGELGINQVNNSSNESLISSTGKYDYLNIPLVAKVYFFKGLFVSAGPQLSILLSAKDEFSDSDIEVDVKEEIDNFDFGLNFGVGFQSSIGLFVSANYYLGLNNISAYNYSDELGFDPKLHQGVWQFSVGYMF</sequence>
<proteinExistence type="predicted"/>
<name>A0A9X2A0J4_9FLAO</name>
<dbReference type="AlphaFoldDB" id="A0A9X2A0J4"/>
<dbReference type="RefSeq" id="WP_249602923.1">
    <property type="nucleotide sequence ID" value="NZ_JAKHSK010000035.1"/>
</dbReference>
<evidence type="ECO:0000256" key="1">
    <source>
        <dbReference type="SAM" id="SignalP"/>
    </source>
</evidence>
<feature type="domain" description="Outer membrane protein beta-barrel" evidence="2">
    <location>
        <begin position="23"/>
        <end position="202"/>
    </location>
</feature>
<dbReference type="Pfam" id="PF13568">
    <property type="entry name" value="OMP_b-brl_2"/>
    <property type="match status" value="1"/>
</dbReference>
<gene>
    <name evidence="3" type="ORF">L1967_18165</name>
</gene>
<keyword evidence="1" id="KW-0732">Signal</keyword>
<comment type="caution">
    <text evidence="3">The sequence shown here is derived from an EMBL/GenBank/DDBJ whole genome shotgun (WGS) entry which is preliminary data.</text>
</comment>
<feature type="signal peptide" evidence="1">
    <location>
        <begin position="1"/>
        <end position="23"/>
    </location>
</feature>
<dbReference type="SUPFAM" id="SSF56925">
    <property type="entry name" value="OMPA-like"/>
    <property type="match status" value="1"/>
</dbReference>
<dbReference type="InterPro" id="IPR011250">
    <property type="entry name" value="OMP/PagP_B-barrel"/>
</dbReference>
<protein>
    <submittedName>
        <fullName evidence="3">PorT family protein</fullName>
    </submittedName>
</protein>
<evidence type="ECO:0000259" key="2">
    <source>
        <dbReference type="Pfam" id="PF13568"/>
    </source>
</evidence>
<dbReference type="EMBL" id="JAKHSK010000035">
    <property type="protein sequence ID" value="MCL6220220.1"/>
    <property type="molecule type" value="Genomic_DNA"/>
</dbReference>
<organism evidence="3 4">
    <name type="scientific">Zunongwangia pacifica</name>
    <dbReference type="NCBI Taxonomy" id="2911062"/>
    <lineage>
        <taxon>Bacteria</taxon>
        <taxon>Pseudomonadati</taxon>
        <taxon>Bacteroidota</taxon>
        <taxon>Flavobacteriia</taxon>
        <taxon>Flavobacteriales</taxon>
        <taxon>Flavobacteriaceae</taxon>
        <taxon>Zunongwangia</taxon>
    </lineage>
</organism>
<reference evidence="3" key="1">
    <citation type="submission" date="2022-01" db="EMBL/GenBank/DDBJ databases">
        <title>Genome sequencing of Zunongwangia sp. M21534 genome.</title>
        <authorList>
            <person name="Chen Y."/>
            <person name="Dong C."/>
            <person name="Shao Z."/>
        </authorList>
    </citation>
    <scope>NUCLEOTIDE SEQUENCE</scope>
    <source>
        <strain evidence="3">MCCC M21534</strain>
    </source>
</reference>
<accession>A0A9X2A0J4</accession>
<feature type="chain" id="PRO_5040831780" evidence="1">
    <location>
        <begin position="24"/>
        <end position="230"/>
    </location>
</feature>
<dbReference type="InterPro" id="IPR025665">
    <property type="entry name" value="Beta-barrel_OMP_2"/>
</dbReference>